<dbReference type="AlphaFoldDB" id="A0A0M9A3B8"/>
<accession>A0A0M9A3B8</accession>
<dbReference type="OrthoDB" id="441771at2759"/>
<dbReference type="Proteomes" id="UP000053105">
    <property type="component" value="Unassembled WGS sequence"/>
</dbReference>
<keyword evidence="2" id="KW-1185">Reference proteome</keyword>
<gene>
    <name evidence="1" type="ORF">WN51_12785</name>
</gene>
<name>A0A0M9A3B8_9HYME</name>
<protein>
    <submittedName>
        <fullName evidence="1">Uncharacterized protein</fullName>
    </submittedName>
</protein>
<reference evidence="1 2" key="1">
    <citation type="submission" date="2015-07" db="EMBL/GenBank/DDBJ databases">
        <title>The genome of Melipona quadrifasciata.</title>
        <authorList>
            <person name="Pan H."/>
            <person name="Kapheim K."/>
        </authorList>
    </citation>
    <scope>NUCLEOTIDE SEQUENCE [LARGE SCALE GENOMIC DNA]</scope>
    <source>
        <strain evidence="1">0111107301</strain>
        <tissue evidence="1">Whole body</tissue>
    </source>
</reference>
<dbReference type="EMBL" id="KQ435760">
    <property type="protein sequence ID" value="KOX75596.1"/>
    <property type="molecule type" value="Genomic_DNA"/>
</dbReference>
<evidence type="ECO:0000313" key="2">
    <source>
        <dbReference type="Proteomes" id="UP000053105"/>
    </source>
</evidence>
<proteinExistence type="predicted"/>
<organism evidence="1 2">
    <name type="scientific">Melipona quadrifasciata</name>
    <dbReference type="NCBI Taxonomy" id="166423"/>
    <lineage>
        <taxon>Eukaryota</taxon>
        <taxon>Metazoa</taxon>
        <taxon>Ecdysozoa</taxon>
        <taxon>Arthropoda</taxon>
        <taxon>Hexapoda</taxon>
        <taxon>Insecta</taxon>
        <taxon>Pterygota</taxon>
        <taxon>Neoptera</taxon>
        <taxon>Endopterygota</taxon>
        <taxon>Hymenoptera</taxon>
        <taxon>Apocrita</taxon>
        <taxon>Aculeata</taxon>
        <taxon>Apoidea</taxon>
        <taxon>Anthophila</taxon>
        <taxon>Apidae</taxon>
        <taxon>Melipona</taxon>
    </lineage>
</organism>
<evidence type="ECO:0000313" key="1">
    <source>
        <dbReference type="EMBL" id="KOX75596.1"/>
    </source>
</evidence>
<sequence>MIRLTTSPPFLATKTHKLAFGEEVRYSRAAATFKLNPHLDNLITGADMYKDEQTFCEQQRFRAMAMVLQSSRVST</sequence>